<dbReference type="InterPro" id="IPR023379">
    <property type="entry name" value="BART_dom"/>
</dbReference>
<dbReference type="InterPro" id="IPR042541">
    <property type="entry name" value="BART_sf"/>
</dbReference>
<gene>
    <name evidence="14" type="ORF">WN55_08164</name>
</gene>
<evidence type="ECO:0000256" key="1">
    <source>
        <dbReference type="ARBA" id="ARBA00004120"/>
    </source>
</evidence>
<comment type="similarity">
    <text evidence="4 12">Belongs to the ARL2BP family.</text>
</comment>
<evidence type="ECO:0000256" key="7">
    <source>
        <dbReference type="ARBA" id="ARBA00023069"/>
    </source>
</evidence>
<evidence type="ECO:0000256" key="12">
    <source>
        <dbReference type="RuleBase" id="RU367099"/>
    </source>
</evidence>
<dbReference type="GO" id="GO:0005634">
    <property type="term" value="C:nucleus"/>
    <property type="evidence" value="ECO:0007669"/>
    <property type="project" value="UniProtKB-SubCell"/>
</dbReference>
<dbReference type="PANTHER" id="PTHR15487">
    <property type="entry name" value="ADP-RIBOSYLATION FACTOR-LIKE PROTEIN 2-BINDING PROTEIN"/>
    <property type="match status" value="1"/>
</dbReference>
<proteinExistence type="inferred from homology"/>
<comment type="subcellular location">
    <subcellularLocation>
        <location evidence="1 12">Cytoplasm</location>
        <location evidence="1 12">Cytoskeleton</location>
        <location evidence="1 12">Cilium basal body</location>
    </subcellularLocation>
    <subcellularLocation>
        <location evidence="3 12">Cytoplasm</location>
        <location evidence="3 12">Cytoskeleton</location>
        <location evidence="3 12">Microtubule organizing center</location>
        <location evidence="3 12">Centrosome</location>
    </subcellularLocation>
    <subcellularLocation>
        <location evidence="12">Cytoplasm</location>
    </subcellularLocation>
    <subcellularLocation>
        <location evidence="2 12">Nucleus</location>
    </subcellularLocation>
    <subcellularLocation>
        <location evidence="12">Mitochondrion intermembrane space</location>
    </subcellularLocation>
</comment>
<evidence type="ECO:0000256" key="5">
    <source>
        <dbReference type="ARBA" id="ARBA00014849"/>
    </source>
</evidence>
<evidence type="ECO:0000256" key="6">
    <source>
        <dbReference type="ARBA" id="ARBA00022490"/>
    </source>
</evidence>
<evidence type="ECO:0000259" key="13">
    <source>
        <dbReference type="Pfam" id="PF11527"/>
    </source>
</evidence>
<dbReference type="Gene3D" id="1.20.1520.10">
    <property type="entry name" value="ADP-ribosylation factor-like 2-binding protein, domain"/>
    <property type="match status" value="1"/>
</dbReference>
<comment type="function">
    <text evidence="12">Plays a role as an effector of the ADP-ribosylation factor-like protein 2, ARL2.</text>
</comment>
<dbReference type="GO" id="GO:0051457">
    <property type="term" value="P:maintenance of protein location in nucleus"/>
    <property type="evidence" value="ECO:0007669"/>
    <property type="project" value="TreeGrafter"/>
</dbReference>
<dbReference type="GO" id="GO:0005929">
    <property type="term" value="C:cilium"/>
    <property type="evidence" value="ECO:0007669"/>
    <property type="project" value="UniProtKB-UniRule"/>
</dbReference>
<dbReference type="GO" id="GO:0005813">
    <property type="term" value="C:centrosome"/>
    <property type="evidence" value="ECO:0007669"/>
    <property type="project" value="UniProtKB-SubCell"/>
</dbReference>
<protein>
    <recommendedName>
        <fullName evidence="5 12">ADP-ribosylation factor-like protein 2-binding protein</fullName>
        <shortName evidence="12">ARF-like 2-binding protein</shortName>
    </recommendedName>
</protein>
<keyword evidence="8 12" id="KW-0496">Mitochondrion</keyword>
<dbReference type="PANTHER" id="PTHR15487:SF4">
    <property type="entry name" value="ADP-RIBOSYLATION FACTOR-LIKE PROTEIN 2-BINDING PROTEIN"/>
    <property type="match status" value="1"/>
</dbReference>
<reference evidence="14 15" key="1">
    <citation type="submission" date="2015-07" db="EMBL/GenBank/DDBJ databases">
        <title>The genome of Dufourea novaeangliae.</title>
        <authorList>
            <person name="Pan H."/>
            <person name="Kapheim K."/>
        </authorList>
    </citation>
    <scope>NUCLEOTIDE SEQUENCE [LARGE SCALE GENOMIC DNA]</scope>
    <source>
        <strain evidence="14">0120121106</strain>
        <tissue evidence="14">Whole body</tissue>
    </source>
</reference>
<dbReference type="STRING" id="178035.A0A154P4Q4"/>
<dbReference type="AlphaFoldDB" id="A0A154P4Q4"/>
<dbReference type="InterPro" id="IPR038849">
    <property type="entry name" value="ARL2BP"/>
</dbReference>
<evidence type="ECO:0000256" key="3">
    <source>
        <dbReference type="ARBA" id="ARBA00004300"/>
    </source>
</evidence>
<evidence type="ECO:0000313" key="15">
    <source>
        <dbReference type="Proteomes" id="UP000076502"/>
    </source>
</evidence>
<evidence type="ECO:0000256" key="2">
    <source>
        <dbReference type="ARBA" id="ARBA00004123"/>
    </source>
</evidence>
<evidence type="ECO:0000256" key="9">
    <source>
        <dbReference type="ARBA" id="ARBA00023212"/>
    </source>
</evidence>
<dbReference type="Pfam" id="PF11527">
    <property type="entry name" value="ARL2_Bind_BART"/>
    <property type="match status" value="1"/>
</dbReference>
<evidence type="ECO:0000256" key="11">
    <source>
        <dbReference type="ARBA" id="ARBA00023273"/>
    </source>
</evidence>
<keyword evidence="6 12" id="KW-0963">Cytoplasm</keyword>
<feature type="domain" description="BART" evidence="13">
    <location>
        <begin position="31"/>
        <end position="143"/>
    </location>
</feature>
<evidence type="ECO:0000256" key="10">
    <source>
        <dbReference type="ARBA" id="ARBA00023242"/>
    </source>
</evidence>
<dbReference type="EMBL" id="KQ434819">
    <property type="protein sequence ID" value="KZC06929.1"/>
    <property type="molecule type" value="Genomic_DNA"/>
</dbReference>
<accession>A0A154P4Q4</accession>
<keyword evidence="10 12" id="KW-0539">Nucleus</keyword>
<organism evidence="14 15">
    <name type="scientific">Dufourea novaeangliae</name>
    <name type="common">Sweat bee</name>
    <dbReference type="NCBI Taxonomy" id="178035"/>
    <lineage>
        <taxon>Eukaryota</taxon>
        <taxon>Metazoa</taxon>
        <taxon>Ecdysozoa</taxon>
        <taxon>Arthropoda</taxon>
        <taxon>Hexapoda</taxon>
        <taxon>Insecta</taxon>
        <taxon>Pterygota</taxon>
        <taxon>Neoptera</taxon>
        <taxon>Endopterygota</taxon>
        <taxon>Hymenoptera</taxon>
        <taxon>Apocrita</taxon>
        <taxon>Aculeata</taxon>
        <taxon>Apoidea</taxon>
        <taxon>Anthophila</taxon>
        <taxon>Halictidae</taxon>
        <taxon>Rophitinae</taxon>
        <taxon>Dufourea</taxon>
    </lineage>
</organism>
<evidence type="ECO:0000256" key="8">
    <source>
        <dbReference type="ARBA" id="ARBA00023128"/>
    </source>
</evidence>
<name>A0A154P4Q4_DUFNO</name>
<sequence>MHQHNFTDNCLLINKDENTEQSLKNEEDELFDEIIGHIEDILLESEFNAIQKKFLDQYWDVFEPIEENKLIYTSIFNEYNKTVESYIVNYLGKVIPHFDISTFLQLLSNRQNELEGEVFEVLSTFTDFVAFKEMFLDYRAVKEGKVQDLSSGISVTCLKTYTDDNHSTK</sequence>
<dbReference type="Proteomes" id="UP000076502">
    <property type="component" value="Unassembled WGS sequence"/>
</dbReference>
<dbReference type="GO" id="GO:0005758">
    <property type="term" value="C:mitochondrial intermembrane space"/>
    <property type="evidence" value="ECO:0007669"/>
    <property type="project" value="UniProtKB-SubCell"/>
</dbReference>
<keyword evidence="7 12" id="KW-0969">Cilium</keyword>
<keyword evidence="9 12" id="KW-0206">Cytoskeleton</keyword>
<keyword evidence="11 12" id="KW-0966">Cell projection</keyword>
<evidence type="ECO:0000256" key="4">
    <source>
        <dbReference type="ARBA" id="ARBA00009880"/>
    </source>
</evidence>
<evidence type="ECO:0000313" key="14">
    <source>
        <dbReference type="EMBL" id="KZC06929.1"/>
    </source>
</evidence>
<dbReference type="OrthoDB" id="302784at2759"/>
<keyword evidence="15" id="KW-1185">Reference proteome</keyword>